<reference evidence="1" key="1">
    <citation type="submission" date="2023-11" db="EMBL/GenBank/DDBJ databases">
        <authorList>
            <person name="Poullet M."/>
        </authorList>
    </citation>
    <scope>NUCLEOTIDE SEQUENCE</scope>
    <source>
        <strain evidence="1">E1834</strain>
    </source>
</reference>
<dbReference type="Proteomes" id="UP001497535">
    <property type="component" value="Unassembled WGS sequence"/>
</dbReference>
<keyword evidence="2" id="KW-1185">Reference proteome</keyword>
<protein>
    <submittedName>
        <fullName evidence="1">Uncharacterized protein</fullName>
    </submittedName>
</protein>
<name>A0ACB0XWW0_MELEN</name>
<gene>
    <name evidence="1" type="ORF">MENTE1834_LOCUS4646</name>
</gene>
<organism evidence="1 2">
    <name type="scientific">Meloidogyne enterolobii</name>
    <name type="common">Root-knot nematode worm</name>
    <name type="synonym">Meloidogyne mayaguensis</name>
    <dbReference type="NCBI Taxonomy" id="390850"/>
    <lineage>
        <taxon>Eukaryota</taxon>
        <taxon>Metazoa</taxon>
        <taxon>Ecdysozoa</taxon>
        <taxon>Nematoda</taxon>
        <taxon>Chromadorea</taxon>
        <taxon>Rhabditida</taxon>
        <taxon>Tylenchina</taxon>
        <taxon>Tylenchomorpha</taxon>
        <taxon>Tylenchoidea</taxon>
        <taxon>Meloidogynidae</taxon>
        <taxon>Meloidogyninae</taxon>
        <taxon>Meloidogyne</taxon>
    </lineage>
</organism>
<sequence length="55" mass="6387">MRAFDWYIICKLSINFVGRGRTIHRQSVNFCQPPQVGQLFPGLQFFFSVIDPIPT</sequence>
<accession>A0ACB0XWW0</accession>
<proteinExistence type="predicted"/>
<evidence type="ECO:0000313" key="1">
    <source>
        <dbReference type="EMBL" id="CAK5021158.1"/>
    </source>
</evidence>
<dbReference type="EMBL" id="CAVMJV010000003">
    <property type="protein sequence ID" value="CAK5021158.1"/>
    <property type="molecule type" value="Genomic_DNA"/>
</dbReference>
<comment type="caution">
    <text evidence="1">The sequence shown here is derived from an EMBL/GenBank/DDBJ whole genome shotgun (WGS) entry which is preliminary data.</text>
</comment>
<evidence type="ECO:0000313" key="2">
    <source>
        <dbReference type="Proteomes" id="UP001497535"/>
    </source>
</evidence>